<dbReference type="Proteomes" id="UP000010816">
    <property type="component" value="Chromosome"/>
</dbReference>
<keyword evidence="2" id="KW-1185">Reference proteome</keyword>
<protein>
    <submittedName>
        <fullName evidence="1">Uncharacterized protein</fullName>
    </submittedName>
</protein>
<organism evidence="1 2">
    <name type="scientific">Thioflavicoccus mobilis 8321</name>
    <dbReference type="NCBI Taxonomy" id="765912"/>
    <lineage>
        <taxon>Bacteria</taxon>
        <taxon>Pseudomonadati</taxon>
        <taxon>Pseudomonadota</taxon>
        <taxon>Gammaproteobacteria</taxon>
        <taxon>Chromatiales</taxon>
        <taxon>Chromatiaceae</taxon>
        <taxon>Thioflavicoccus</taxon>
    </lineage>
</organism>
<proteinExistence type="predicted"/>
<name>L0H268_9GAMM</name>
<evidence type="ECO:0000313" key="2">
    <source>
        <dbReference type="Proteomes" id="UP000010816"/>
    </source>
</evidence>
<dbReference type="STRING" id="765912.Thimo_3474"/>
<reference evidence="1 2" key="1">
    <citation type="submission" date="2011-09" db="EMBL/GenBank/DDBJ databases">
        <title>Complete sequence of chromosome of Thioflavicoccus mobilis 8321.</title>
        <authorList>
            <consortium name="US DOE Joint Genome Institute"/>
            <person name="Lucas S."/>
            <person name="Han J."/>
            <person name="Lapidus A."/>
            <person name="Cheng J.-F."/>
            <person name="Goodwin L."/>
            <person name="Pitluck S."/>
            <person name="Peters L."/>
            <person name="Ovchinnikova G."/>
            <person name="Lu M."/>
            <person name="Detter J.C."/>
            <person name="Han C."/>
            <person name="Tapia R."/>
            <person name="Land M."/>
            <person name="Hauser L."/>
            <person name="Kyrpides N."/>
            <person name="Ivanova N."/>
            <person name="Pagani I."/>
            <person name="Vogl K."/>
            <person name="Liu Z."/>
            <person name="Imhoff J."/>
            <person name="Thiel V."/>
            <person name="Frigaard N.-U."/>
            <person name="Bryant D."/>
            <person name="Woyke T."/>
        </authorList>
    </citation>
    <scope>NUCLEOTIDE SEQUENCE [LARGE SCALE GENOMIC DNA]</scope>
    <source>
        <strain evidence="1 2">8321</strain>
    </source>
</reference>
<dbReference type="AlphaFoldDB" id="L0H268"/>
<gene>
    <name evidence="1" type="ORF">Thimo_3474</name>
</gene>
<accession>L0H268</accession>
<evidence type="ECO:0000313" key="1">
    <source>
        <dbReference type="EMBL" id="AGA92137.1"/>
    </source>
</evidence>
<dbReference type="HOGENOM" id="CLU_2940380_0_0_6"/>
<dbReference type="KEGG" id="tmb:Thimo_3474"/>
<sequence>MLQSISCLGGAATAMIVRVSLRNNRVDWCPEAGRAMDNRPLVVSAVDPWPNWSQRWRSVR</sequence>
<dbReference type="EMBL" id="CP003051">
    <property type="protein sequence ID" value="AGA92137.1"/>
    <property type="molecule type" value="Genomic_DNA"/>
</dbReference>